<dbReference type="InterPro" id="IPR037939">
    <property type="entry name" value="CRADD"/>
</dbReference>
<reference evidence="4" key="1">
    <citation type="submission" date="2025-08" db="UniProtKB">
        <authorList>
            <consortium name="RefSeq"/>
        </authorList>
    </citation>
    <scope>IDENTIFICATION</scope>
</reference>
<sequence length="171" mass="19227">MNEGQRAALKRYHQRLAEDIIVSEDLLGELYQVGIFEKGMIDMIRAERASDQVHKLLVLLPKRGPEAFERFVAVIERDYPWLATALLSAPTKTAAPATESLTHSRHTALGHHSKPLSSSTPALQDGVDGDIKKLVAAFIHRQFGQSKRISEKDKKSLEKFVNGQIQRERTM</sequence>
<dbReference type="PROSITE" id="PS50209">
    <property type="entry name" value="CARD"/>
    <property type="match status" value="1"/>
</dbReference>
<dbReference type="RefSeq" id="XP_005107429.2">
    <property type="nucleotide sequence ID" value="XM_005107372.3"/>
</dbReference>
<dbReference type="GeneID" id="101846089"/>
<dbReference type="InterPro" id="IPR001315">
    <property type="entry name" value="CARD"/>
</dbReference>
<evidence type="ECO:0000259" key="2">
    <source>
        <dbReference type="PROSITE" id="PS50209"/>
    </source>
</evidence>
<dbReference type="CDD" id="cd01671">
    <property type="entry name" value="CARD"/>
    <property type="match status" value="1"/>
</dbReference>
<dbReference type="InterPro" id="IPR011029">
    <property type="entry name" value="DEATH-like_dom_sf"/>
</dbReference>
<dbReference type="PANTHER" id="PTHR15034:SF5">
    <property type="entry name" value="DEATH DOMAIN-CONTAINING PROTEIN CRADD"/>
    <property type="match status" value="1"/>
</dbReference>
<dbReference type="Pfam" id="PF00619">
    <property type="entry name" value="CARD"/>
    <property type="match status" value="1"/>
</dbReference>
<dbReference type="Gene3D" id="1.10.533.10">
    <property type="entry name" value="Death Domain, Fas"/>
    <property type="match status" value="1"/>
</dbReference>
<name>A0ABM0K2S3_APLCA</name>
<evidence type="ECO:0000256" key="1">
    <source>
        <dbReference type="SAM" id="MobiDB-lite"/>
    </source>
</evidence>
<dbReference type="PANTHER" id="PTHR15034">
    <property type="entry name" value="DEATH DOMAIN-CONTAINING PROTEIN CRADD"/>
    <property type="match status" value="1"/>
</dbReference>
<feature type="region of interest" description="Disordered" evidence="1">
    <location>
        <begin position="96"/>
        <end position="123"/>
    </location>
</feature>
<organism evidence="3 4">
    <name type="scientific">Aplysia californica</name>
    <name type="common">California sea hare</name>
    <dbReference type="NCBI Taxonomy" id="6500"/>
    <lineage>
        <taxon>Eukaryota</taxon>
        <taxon>Metazoa</taxon>
        <taxon>Spiralia</taxon>
        <taxon>Lophotrochozoa</taxon>
        <taxon>Mollusca</taxon>
        <taxon>Gastropoda</taxon>
        <taxon>Heterobranchia</taxon>
        <taxon>Euthyneura</taxon>
        <taxon>Tectipleura</taxon>
        <taxon>Aplysiida</taxon>
        <taxon>Aplysioidea</taxon>
        <taxon>Aplysiidae</taxon>
        <taxon>Aplysia</taxon>
    </lineage>
</organism>
<dbReference type="SUPFAM" id="SSF47986">
    <property type="entry name" value="DEATH domain"/>
    <property type="match status" value="1"/>
</dbReference>
<dbReference type="Proteomes" id="UP000694888">
    <property type="component" value="Unplaced"/>
</dbReference>
<accession>A0ABM0K2S3</accession>
<feature type="domain" description="CARD" evidence="2">
    <location>
        <begin position="1"/>
        <end position="90"/>
    </location>
</feature>
<keyword evidence="3" id="KW-1185">Reference proteome</keyword>
<protein>
    <submittedName>
        <fullName evidence="4">Uncharacterized protein LOC101846089</fullName>
    </submittedName>
</protein>
<proteinExistence type="predicted"/>
<feature type="compositionally biased region" description="Basic residues" evidence="1">
    <location>
        <begin position="103"/>
        <end position="114"/>
    </location>
</feature>
<gene>
    <name evidence="4" type="primary">LOC101846089</name>
</gene>
<evidence type="ECO:0000313" key="4">
    <source>
        <dbReference type="RefSeq" id="XP_005107429.2"/>
    </source>
</evidence>
<evidence type="ECO:0000313" key="3">
    <source>
        <dbReference type="Proteomes" id="UP000694888"/>
    </source>
</evidence>